<feature type="domain" description="C2H2-type" evidence="3">
    <location>
        <begin position="1"/>
        <end position="28"/>
    </location>
</feature>
<evidence type="ECO:0000313" key="5">
    <source>
        <dbReference type="Proteomes" id="UP000076502"/>
    </source>
</evidence>
<dbReference type="PROSITE" id="PS00028">
    <property type="entry name" value="ZINC_FINGER_C2H2_1"/>
    <property type="match status" value="1"/>
</dbReference>
<dbReference type="AlphaFoldDB" id="A0A154P0K1"/>
<keyword evidence="1" id="KW-0479">Metal-binding</keyword>
<name>A0A154P0K1_DUFNO</name>
<gene>
    <name evidence="4" type="ORF">WN55_05406</name>
</gene>
<feature type="compositionally biased region" description="Polar residues" evidence="2">
    <location>
        <begin position="245"/>
        <end position="264"/>
    </location>
</feature>
<evidence type="ECO:0000256" key="2">
    <source>
        <dbReference type="SAM" id="MobiDB-lite"/>
    </source>
</evidence>
<dbReference type="Proteomes" id="UP000076502">
    <property type="component" value="Unassembled WGS sequence"/>
</dbReference>
<dbReference type="STRING" id="178035.A0A154P0K1"/>
<sequence length="544" mass="60434">MCKICGKYFKCETDMNVHVAWKHNEDSTTSAVVTKETQDNSEACQVFTNSSCNYTNKSPGTKLPDKLRLILRIGNEIVTDTTVKRKHLKLHKSTNTATQTEPAGPAELIVENCSDKSIDHSVSGNSPCQCCVATMHVANSSNQYLADYIVANNATEYEESKGREESASVDGLTESFQTSMCEKENAIRDGLPDSIPLKSDVTIIENNSTEHTDTKTLFSHKNINSTQPSPNVNTLSVPSDISKPNMGTTKIADNTSETVQSSSKNTDKNYKQKGSPSERQSAKVTSTVKLIMPVIFPIIMPNNVISPTKTMEHRCSTPPQQQQQQEHTRVSTVENQNSDDEVQEVLRIVRGSSSTEDINQESPNRYEQEMLARDAIRDMLRMEQLGWHLLETENVELKKKRKRTGGKFDVRSSVADMTAKKRTKVAGSDNNNTTVRNMMNGRGVSNVSKELFAKVQKPCCDKVLPVPENAKENLLVCNGNISILPETLLRYYGISYYNEVFEINNNMETTVQGPVSRLLVSCSGIAENKSNKPTVIDLVNDTDE</sequence>
<accession>A0A154P0K1</accession>
<keyword evidence="1" id="KW-0862">Zinc</keyword>
<feature type="region of interest" description="Disordered" evidence="2">
    <location>
        <begin position="420"/>
        <end position="440"/>
    </location>
</feature>
<dbReference type="GO" id="GO:0008270">
    <property type="term" value="F:zinc ion binding"/>
    <property type="evidence" value="ECO:0007669"/>
    <property type="project" value="UniProtKB-KW"/>
</dbReference>
<evidence type="ECO:0000259" key="3">
    <source>
        <dbReference type="PROSITE" id="PS50157"/>
    </source>
</evidence>
<dbReference type="PROSITE" id="PS50157">
    <property type="entry name" value="ZINC_FINGER_C2H2_2"/>
    <property type="match status" value="1"/>
</dbReference>
<dbReference type="EMBL" id="KQ434791">
    <property type="protein sequence ID" value="KZC05377.1"/>
    <property type="molecule type" value="Genomic_DNA"/>
</dbReference>
<dbReference type="OrthoDB" id="7527567at2759"/>
<keyword evidence="1" id="KW-0863">Zinc-finger</keyword>
<proteinExistence type="predicted"/>
<protein>
    <recommendedName>
        <fullName evidence="3">C2H2-type domain-containing protein</fullName>
    </recommendedName>
</protein>
<feature type="compositionally biased region" description="Polar residues" evidence="2">
    <location>
        <begin position="220"/>
        <end position="239"/>
    </location>
</feature>
<reference evidence="4 5" key="1">
    <citation type="submission" date="2015-07" db="EMBL/GenBank/DDBJ databases">
        <title>The genome of Dufourea novaeangliae.</title>
        <authorList>
            <person name="Pan H."/>
            <person name="Kapheim K."/>
        </authorList>
    </citation>
    <scope>NUCLEOTIDE SEQUENCE [LARGE SCALE GENOMIC DNA]</scope>
    <source>
        <strain evidence="4">0120121106</strain>
        <tissue evidence="4">Whole body</tissue>
    </source>
</reference>
<feature type="compositionally biased region" description="Polar residues" evidence="2">
    <location>
        <begin position="272"/>
        <end position="284"/>
    </location>
</feature>
<feature type="region of interest" description="Disordered" evidence="2">
    <location>
        <begin position="220"/>
        <end position="284"/>
    </location>
</feature>
<keyword evidence="5" id="KW-1185">Reference proteome</keyword>
<dbReference type="InterPro" id="IPR013087">
    <property type="entry name" value="Znf_C2H2_type"/>
</dbReference>
<evidence type="ECO:0000256" key="1">
    <source>
        <dbReference type="PROSITE-ProRule" id="PRU00042"/>
    </source>
</evidence>
<organism evidence="4 5">
    <name type="scientific">Dufourea novaeangliae</name>
    <name type="common">Sweat bee</name>
    <dbReference type="NCBI Taxonomy" id="178035"/>
    <lineage>
        <taxon>Eukaryota</taxon>
        <taxon>Metazoa</taxon>
        <taxon>Ecdysozoa</taxon>
        <taxon>Arthropoda</taxon>
        <taxon>Hexapoda</taxon>
        <taxon>Insecta</taxon>
        <taxon>Pterygota</taxon>
        <taxon>Neoptera</taxon>
        <taxon>Endopterygota</taxon>
        <taxon>Hymenoptera</taxon>
        <taxon>Apocrita</taxon>
        <taxon>Aculeata</taxon>
        <taxon>Apoidea</taxon>
        <taxon>Anthophila</taxon>
        <taxon>Halictidae</taxon>
        <taxon>Rophitinae</taxon>
        <taxon>Dufourea</taxon>
    </lineage>
</organism>
<feature type="compositionally biased region" description="Polar residues" evidence="2">
    <location>
        <begin position="428"/>
        <end position="440"/>
    </location>
</feature>
<evidence type="ECO:0000313" key="4">
    <source>
        <dbReference type="EMBL" id="KZC05377.1"/>
    </source>
</evidence>
<feature type="region of interest" description="Disordered" evidence="2">
    <location>
        <begin position="309"/>
        <end position="337"/>
    </location>
</feature>